<evidence type="ECO:0000313" key="1">
    <source>
        <dbReference type="EMBL" id="QZN98633.1"/>
    </source>
</evidence>
<dbReference type="InterPro" id="IPR053773">
    <property type="entry name" value="Vpar_1526-like"/>
</dbReference>
<gene>
    <name evidence="1" type="ORF">K6K41_16595</name>
</gene>
<sequence length="353" mass="38375">MIGDKQDQHAEEGAVAIQAKGDVTYNQGLSISQMGEVMDFVAKQVQNFTADARNTVDSRLSDFKKSILEEFASNSEAKSEAFADPDFQHSLLEAQTSFARSGDANLQEVLVDLIVQRSKQTVRDRLTLTLNDAIEKAKSLTDEDFSALSLAFIFKNMQNNGINDVDGIVDYLRQFAVPIYGLVSKNNNAYHYLESHGCVVLGNAVITFKSVLEILQIRYPGIVTNGLTNEEILSLFPNNQPTIGGFIVPSPFDPSRFVFALGGSETLKQVFAQTGLGPEVAEGYIGLCKANAPSVDKFADVLRAKLSEIDGIIDAYNGTPVKDLRLTSTGVALAHANLTKKTGLSADLSIWIN</sequence>
<dbReference type="KEGG" id="cmet:K6K41_16595"/>
<dbReference type="RefSeq" id="WP_261401575.1">
    <property type="nucleotide sequence ID" value="NZ_CP081869.1"/>
</dbReference>
<accession>A0A9E6R680</accession>
<evidence type="ECO:0000313" key="2">
    <source>
        <dbReference type="Proteomes" id="UP000825701"/>
    </source>
</evidence>
<reference evidence="1" key="1">
    <citation type="submission" date="2021-08" db="EMBL/GenBank/DDBJ databases">
        <authorList>
            <person name="Zhang H."/>
            <person name="Xu M."/>
            <person name="Yu Z."/>
            <person name="Yang L."/>
            <person name="Cai Y."/>
        </authorList>
    </citation>
    <scope>NUCLEOTIDE SEQUENCE</scope>
    <source>
        <strain evidence="1">CHL1</strain>
    </source>
</reference>
<protein>
    <submittedName>
        <fullName evidence="1">Uncharacterized protein</fullName>
    </submittedName>
</protein>
<organism evidence="1 2">
    <name type="scientific">Chenggangzhangella methanolivorans</name>
    <dbReference type="NCBI Taxonomy" id="1437009"/>
    <lineage>
        <taxon>Bacteria</taxon>
        <taxon>Pseudomonadati</taxon>
        <taxon>Pseudomonadota</taxon>
        <taxon>Alphaproteobacteria</taxon>
        <taxon>Hyphomicrobiales</taxon>
        <taxon>Methylopilaceae</taxon>
        <taxon>Chenggangzhangella</taxon>
    </lineage>
</organism>
<dbReference type="AlphaFoldDB" id="A0A9E6R680"/>
<dbReference type="NCBIfam" id="NF045477">
    <property type="entry name" value="LPO_1073_dom"/>
    <property type="match status" value="1"/>
</dbReference>
<dbReference type="EMBL" id="CP081869">
    <property type="protein sequence ID" value="QZN98633.1"/>
    <property type="molecule type" value="Genomic_DNA"/>
</dbReference>
<name>A0A9E6R680_9HYPH</name>
<proteinExistence type="predicted"/>
<dbReference type="Proteomes" id="UP000825701">
    <property type="component" value="Chromosome"/>
</dbReference>
<keyword evidence="2" id="KW-1185">Reference proteome</keyword>